<name>A0A6L5XCG6_9BACT</name>
<keyword evidence="1" id="KW-0732">Signal</keyword>
<dbReference type="Gene3D" id="1.50.10.10">
    <property type="match status" value="1"/>
</dbReference>
<dbReference type="InterPro" id="IPR005195">
    <property type="entry name" value="Glyco_hydro_65_M"/>
</dbReference>
<dbReference type="Gene3D" id="2.70.98.40">
    <property type="entry name" value="Glycoside hydrolase, family 65, N-terminal domain"/>
    <property type="match status" value="1"/>
</dbReference>
<evidence type="ECO:0000313" key="5">
    <source>
        <dbReference type="Proteomes" id="UP000483362"/>
    </source>
</evidence>
<comment type="caution">
    <text evidence="4">The sequence shown here is derived from an EMBL/GenBank/DDBJ whole genome shotgun (WGS) entry which is preliminary data.</text>
</comment>
<evidence type="ECO:0000259" key="3">
    <source>
        <dbReference type="Pfam" id="PF03636"/>
    </source>
</evidence>
<proteinExistence type="predicted"/>
<protein>
    <submittedName>
        <fullName evidence="4">Glycoside hydrolase family 65 protein</fullName>
    </submittedName>
</protein>
<sequence>MTLFLFIMALFCTSMHCVAQDAWTLTASHPTATPYFGETVANGQLGLVSSAQPLKNADVVLAGAYDKFGRGNVSNFFSSVKMMDMEIDVDGIPATASNIEHYEQQLDMRQAFMGQHFDVPGKAHIGYRQCALRQLPFNALNIVEIEAMNDITITVRSIHQVPTTLRSVHFRYNKMTKRTGNIYLLSTDAKSPTGRLDVTASSSLIFPGGHDPEVIHSSHDSTQNVAQFNIKLNKGQKFSFAITGSLMTSACHPDVQNEADRLVIFAVKQGIEQLESMHVKLWRDLWKSDITISGDNQAQQDVHSMLYHLYSFVRERSRLSVSPMGLSGLGYNGHVFWDADVWIFPALVLLHPDMARSMIDYRIDRIQAAMTNAWEHGYDGAMFPWESSDTGMEETPTWALTGTFEHHITGCVAHAAWQYYCVTRDTAWLTTQAWPLIKATANFWVSRAQTDASGHGYHINNVVCADEYAANVDDNAFTNAIAITNLNIACMAAHIAGKQPNPLWSEVASGLPILKNAQGVTLEHASYAGESIKQADVNLLAYPLDIIASQEQILKDLNYYAPRIKNGPAMTEAIFALLYARMGNAQLARRYFDQAYKANQCPPFGVIAECKGGTNPYFLTGAGGVLQAVIMGFSGYNITSEGVTKASVSTRPEGWTGLQVTLDPSIRVVSR</sequence>
<feature type="chain" id="PRO_5026948609" evidence="1">
    <location>
        <begin position="20"/>
        <end position="671"/>
    </location>
</feature>
<feature type="signal peptide" evidence="1">
    <location>
        <begin position="1"/>
        <end position="19"/>
    </location>
</feature>
<feature type="domain" description="Glycoside hydrolase family 65 central catalytic" evidence="2">
    <location>
        <begin position="306"/>
        <end position="495"/>
    </location>
</feature>
<evidence type="ECO:0000259" key="2">
    <source>
        <dbReference type="Pfam" id="PF03632"/>
    </source>
</evidence>
<evidence type="ECO:0000313" key="4">
    <source>
        <dbReference type="EMBL" id="MSS16963.1"/>
    </source>
</evidence>
<reference evidence="4 5" key="1">
    <citation type="submission" date="2019-08" db="EMBL/GenBank/DDBJ databases">
        <title>In-depth cultivation of the pig gut microbiome towards novel bacterial diversity and tailored functional studies.</title>
        <authorList>
            <person name="Wylensek D."/>
            <person name="Hitch T.C.A."/>
            <person name="Clavel T."/>
        </authorList>
    </citation>
    <scope>NUCLEOTIDE SEQUENCE [LARGE SCALE GENOMIC DNA]</scope>
    <source>
        <strain evidence="4 5">Oil-RF-744-WCA-WT-10</strain>
    </source>
</reference>
<dbReference type="GO" id="GO:0005975">
    <property type="term" value="P:carbohydrate metabolic process"/>
    <property type="evidence" value="ECO:0007669"/>
    <property type="project" value="InterPro"/>
</dbReference>
<evidence type="ECO:0000256" key="1">
    <source>
        <dbReference type="SAM" id="SignalP"/>
    </source>
</evidence>
<feature type="domain" description="Glycoside hydrolase family 65 central catalytic" evidence="2">
    <location>
        <begin position="529"/>
        <end position="597"/>
    </location>
</feature>
<dbReference type="PANTHER" id="PTHR11051">
    <property type="entry name" value="GLYCOSYL HYDROLASE-RELATED"/>
    <property type="match status" value="1"/>
</dbReference>
<dbReference type="AlphaFoldDB" id="A0A6L5XCG6"/>
<accession>A0A6L5XCG6</accession>
<gene>
    <name evidence="4" type="ORF">FYJ29_04160</name>
</gene>
<dbReference type="Pfam" id="PF03632">
    <property type="entry name" value="Glyco_hydro_65m"/>
    <property type="match status" value="2"/>
</dbReference>
<dbReference type="Proteomes" id="UP000483362">
    <property type="component" value="Unassembled WGS sequence"/>
</dbReference>
<dbReference type="Pfam" id="PF03636">
    <property type="entry name" value="Glyco_hydro_65N"/>
    <property type="match status" value="1"/>
</dbReference>
<dbReference type="InterPro" id="IPR008928">
    <property type="entry name" value="6-hairpin_glycosidase_sf"/>
</dbReference>
<dbReference type="InterPro" id="IPR005196">
    <property type="entry name" value="Glyco_hydro_65_N"/>
</dbReference>
<dbReference type="InterPro" id="IPR037018">
    <property type="entry name" value="GH65_N"/>
</dbReference>
<dbReference type="EMBL" id="VULT01000005">
    <property type="protein sequence ID" value="MSS16963.1"/>
    <property type="molecule type" value="Genomic_DNA"/>
</dbReference>
<dbReference type="SUPFAM" id="SSF48208">
    <property type="entry name" value="Six-hairpin glycosidases"/>
    <property type="match status" value="1"/>
</dbReference>
<feature type="domain" description="Glycoside hydrolase family 65 N-terminal" evidence="3">
    <location>
        <begin position="39"/>
        <end position="249"/>
    </location>
</feature>
<dbReference type="RefSeq" id="WP_154327632.1">
    <property type="nucleotide sequence ID" value="NZ_CP045696.1"/>
</dbReference>
<keyword evidence="5" id="KW-1185">Reference proteome</keyword>
<dbReference type="GO" id="GO:0004553">
    <property type="term" value="F:hydrolase activity, hydrolyzing O-glycosyl compounds"/>
    <property type="evidence" value="ECO:0007669"/>
    <property type="project" value="TreeGrafter"/>
</dbReference>
<dbReference type="InterPro" id="IPR012341">
    <property type="entry name" value="6hp_glycosidase-like_sf"/>
</dbReference>
<dbReference type="PANTHER" id="PTHR11051:SF8">
    <property type="entry name" value="PROTEIN-GLUCOSYLGALACTOSYLHYDROXYLYSINE GLUCOSIDASE"/>
    <property type="match status" value="1"/>
</dbReference>
<organism evidence="4 5">
    <name type="scientific">Sodaliphilus pleomorphus</name>
    <dbReference type="NCBI Taxonomy" id="2606626"/>
    <lineage>
        <taxon>Bacteria</taxon>
        <taxon>Pseudomonadati</taxon>
        <taxon>Bacteroidota</taxon>
        <taxon>Bacteroidia</taxon>
        <taxon>Bacteroidales</taxon>
        <taxon>Muribaculaceae</taxon>
        <taxon>Sodaliphilus</taxon>
    </lineage>
</organism>
<keyword evidence="4" id="KW-0378">Hydrolase</keyword>